<evidence type="ECO:0000313" key="1">
    <source>
        <dbReference type="EMBL" id="GAL07211.1"/>
    </source>
</evidence>
<proteinExistence type="predicted"/>
<gene>
    <name evidence="1" type="ORF">JCM19237_4627</name>
</gene>
<dbReference type="Proteomes" id="UP000029227">
    <property type="component" value="Unassembled WGS sequence"/>
</dbReference>
<protein>
    <submittedName>
        <fullName evidence="1">Uncharacterized protein</fullName>
    </submittedName>
</protein>
<comment type="caution">
    <text evidence="1">The sequence shown here is derived from an EMBL/GenBank/DDBJ whole genome shotgun (WGS) entry which is preliminary data.</text>
</comment>
<sequence>MNEMCAFVFQCSNPMTRNVPWKVSHKIHGKGGILWLIGD</sequence>
<accession>A0A090QWD9</accession>
<name>A0A090QWD9_9GAMM</name>
<organism evidence="1 2">
    <name type="scientific">Photobacterium aphoticum</name>
    <dbReference type="NCBI Taxonomy" id="754436"/>
    <lineage>
        <taxon>Bacteria</taxon>
        <taxon>Pseudomonadati</taxon>
        <taxon>Pseudomonadota</taxon>
        <taxon>Gammaproteobacteria</taxon>
        <taxon>Vibrionales</taxon>
        <taxon>Vibrionaceae</taxon>
        <taxon>Photobacterium</taxon>
    </lineage>
</organism>
<reference evidence="1 2" key="1">
    <citation type="journal article" date="2014" name="Genome Announc.">
        <title>Draft Genome Sequences of Two Vibrionaceae Species, Vibrio ponticus C121 and Photobacterium aphoticum C119, Isolated as Coral Reef Microbiota.</title>
        <authorList>
            <person name="Al-saari N."/>
            <person name="Meirelles P.M."/>
            <person name="Mino S."/>
            <person name="Suda W."/>
            <person name="Oshima K."/>
            <person name="Hattori M."/>
            <person name="Ohkuma M."/>
            <person name="Thompson F.L."/>
            <person name="Gomez-Gil B."/>
            <person name="Sawabe T."/>
            <person name="Sawabe T."/>
        </authorList>
    </citation>
    <scope>NUCLEOTIDE SEQUENCE [LARGE SCALE GENOMIC DNA]</scope>
    <source>
        <strain evidence="1 2">JCM 19237</strain>
    </source>
</reference>
<evidence type="ECO:0000313" key="2">
    <source>
        <dbReference type="Proteomes" id="UP000029227"/>
    </source>
</evidence>
<dbReference type="AlphaFoldDB" id="A0A090QWD9"/>
<dbReference type="EMBL" id="BBMN01000015">
    <property type="protein sequence ID" value="GAL07211.1"/>
    <property type="molecule type" value="Genomic_DNA"/>
</dbReference>